<accession>V5Z6T3</accession>
<reference evidence="5 6" key="1">
    <citation type="journal article" date="2013" name="Syst. Appl. Microbiol.">
        <title>Phylogenetic position and virulence apparatus of the pear flower necrosis pathogen Erwinia piriflorinigrans CFBP 5888T as assessed by comparative genomics.</title>
        <authorList>
            <person name="Smits T.H."/>
            <person name="Rezzonico F."/>
            <person name="Lopez M.M."/>
            <person name="Blom J."/>
            <person name="Goesmann A."/>
            <person name="Frey J.E."/>
            <person name="Duffy B."/>
        </authorList>
    </citation>
    <scope>NUCLEOTIDE SEQUENCE [LARGE SCALE GENOMIC DNA]</scope>
    <source>
        <strain evidence="6">CFBP5888</strain>
    </source>
</reference>
<organism evidence="5 6">
    <name type="scientific">Erwinia piriflorinigrans CFBP 5888</name>
    <dbReference type="NCBI Taxonomy" id="1161919"/>
    <lineage>
        <taxon>Bacteria</taxon>
        <taxon>Pseudomonadati</taxon>
        <taxon>Pseudomonadota</taxon>
        <taxon>Gammaproteobacteria</taxon>
        <taxon>Enterobacterales</taxon>
        <taxon>Erwiniaceae</taxon>
        <taxon>Erwinia</taxon>
    </lineage>
</organism>
<evidence type="ECO:0000313" key="5">
    <source>
        <dbReference type="EMBL" id="CCG87021.1"/>
    </source>
</evidence>
<dbReference type="GO" id="GO:0003677">
    <property type="term" value="F:DNA binding"/>
    <property type="evidence" value="ECO:0007669"/>
    <property type="project" value="UniProtKB-KW"/>
</dbReference>
<keyword evidence="2" id="KW-0805">Transcription regulation</keyword>
<proteinExistence type="inferred from homology"/>
<comment type="similarity">
    <text evidence="1">Belongs to the phage antitermination Q type 1 family.</text>
</comment>
<keyword evidence="6" id="KW-1185">Reference proteome</keyword>
<evidence type="ECO:0000256" key="4">
    <source>
        <dbReference type="ARBA" id="ARBA00023163"/>
    </source>
</evidence>
<dbReference type="EMBL" id="CAHS01000014">
    <property type="protein sequence ID" value="CCG87021.1"/>
    <property type="molecule type" value="Genomic_DNA"/>
</dbReference>
<keyword evidence="4" id="KW-0804">Transcription</keyword>
<evidence type="ECO:0000256" key="2">
    <source>
        <dbReference type="ARBA" id="ARBA00023015"/>
    </source>
</evidence>
<dbReference type="InterPro" id="IPR010534">
    <property type="entry name" value="Phage_933W_GpQ"/>
</dbReference>
<evidence type="ECO:0000256" key="3">
    <source>
        <dbReference type="ARBA" id="ARBA00023125"/>
    </source>
</evidence>
<dbReference type="STRING" id="1161919.EPIR_1656"/>
<evidence type="ECO:0000313" key="6">
    <source>
        <dbReference type="Proteomes" id="UP000018217"/>
    </source>
</evidence>
<dbReference type="GO" id="GO:0060567">
    <property type="term" value="P:negative regulation of termination of DNA-templated transcription"/>
    <property type="evidence" value="ECO:0007669"/>
    <property type="project" value="InterPro"/>
</dbReference>
<gene>
    <name evidence="5" type="ORF">EPIR_1656</name>
</gene>
<dbReference type="AlphaFoldDB" id="V5Z6T3"/>
<protein>
    <submittedName>
        <fullName evidence="5">Uncharacterized protein</fullName>
    </submittedName>
</protein>
<keyword evidence="3" id="KW-0238">DNA-binding</keyword>
<evidence type="ECO:0000256" key="1">
    <source>
        <dbReference type="ARBA" id="ARBA00010234"/>
    </source>
</evidence>
<dbReference type="Proteomes" id="UP000018217">
    <property type="component" value="Unassembled WGS sequence"/>
</dbReference>
<comment type="caution">
    <text evidence="5">The sequence shown here is derived from an EMBL/GenBank/DDBJ whole genome shotgun (WGS) entry which is preliminary data.</text>
</comment>
<sequence length="34" mass="3928">MKLSEGIIRIKFQMAERFIEGCLSLLDVELEIDS</sequence>
<name>V5Z6T3_9GAMM</name>
<dbReference type="Pfam" id="PF06530">
    <property type="entry name" value="Phage_antitermQ"/>
    <property type="match status" value="1"/>
</dbReference>